<dbReference type="EMBL" id="BQXO01000003">
    <property type="protein sequence ID" value="GKT05888.1"/>
    <property type="molecule type" value="Genomic_DNA"/>
</dbReference>
<accession>A0ABQ5JTK3</accession>
<proteinExistence type="predicted"/>
<dbReference type="RefSeq" id="WP_407883545.1">
    <property type="nucleotide sequence ID" value="NZ_BQXO01000003.1"/>
</dbReference>
<reference evidence="1 2" key="1">
    <citation type="submission" date="2022-03" db="EMBL/GenBank/DDBJ databases">
        <title>Draft genome sequence of Furfurilactobacillus curtus JCM 31185.</title>
        <authorList>
            <person name="Suzuki S."/>
            <person name="Endo A."/>
            <person name="Kajikawa A."/>
        </authorList>
    </citation>
    <scope>NUCLEOTIDE SEQUENCE [LARGE SCALE GENOMIC DNA]</scope>
    <source>
        <strain evidence="1 2">JCM 31185</strain>
    </source>
</reference>
<comment type="caution">
    <text evidence="1">The sequence shown here is derived from an EMBL/GenBank/DDBJ whole genome shotgun (WGS) entry which is preliminary data.</text>
</comment>
<name>A0ABQ5JTK3_9LACO</name>
<evidence type="ECO:0000313" key="2">
    <source>
        <dbReference type="Proteomes" id="UP001628078"/>
    </source>
</evidence>
<keyword evidence="2" id="KW-1185">Reference proteome</keyword>
<protein>
    <submittedName>
        <fullName evidence="1">Uncharacterized protein</fullName>
    </submittedName>
</protein>
<gene>
    <name evidence="1" type="ORF">JCM31185_11760</name>
</gene>
<dbReference type="Proteomes" id="UP001628078">
    <property type="component" value="Unassembled WGS sequence"/>
</dbReference>
<sequence>MSQAEETFFKTMSPVDKRLFADGASLEEAVTSRLDRHLQQVLQEPKMLKAFRADLVMGLTIFDEHHQIDQAIGCAARIQFIDSCGVVLEALERGEHAFYIPNHYVILDLGFEYIQKHQDLDQEMLTYLLMQSYVAIRPVLSYVYEDLDGFLSMLKVYSRNLERKEPHSKLHVLTDYFPMRKNWDLDFLQQQGYMLI</sequence>
<organism evidence="1 2">
    <name type="scientific">Furfurilactobacillus curtus</name>
    <dbReference type="NCBI Taxonomy" id="1746200"/>
    <lineage>
        <taxon>Bacteria</taxon>
        <taxon>Bacillati</taxon>
        <taxon>Bacillota</taxon>
        <taxon>Bacilli</taxon>
        <taxon>Lactobacillales</taxon>
        <taxon>Lactobacillaceae</taxon>
        <taxon>Furfurilactobacillus</taxon>
    </lineage>
</organism>
<evidence type="ECO:0000313" key="1">
    <source>
        <dbReference type="EMBL" id="GKT05888.1"/>
    </source>
</evidence>